<gene>
    <name evidence="1" type="ORF">F4820DRAFT_420198</name>
</gene>
<sequence>MAANIPLKLKQAGITPFIVRATQLATAKPVISYWCYYWAVNQILSKGLHAADEECHQFTTNLMEKLEQTKGEQAGNDAIHDDVAGQAYVEQFAQETFERALRPLKADKVTQQTAITFEAAATFFQLVNIWGPADAETQEKIKYAKWNAARILKAIKEGNDPNESNPKQEDIKEDEATPALDPNDPEVQAIGAPQPKPATVEDVPDDDRLHPSAGSYQTFPAPVSAPTSPPASSAPAPEQVSPIVPPVQPTTEPGSYFPDAPSEPSAPDTLDLPSTTNMPPPGPATYDMMGPPPAIPSPSSHDPATAPSVPFSPAPLSAVQAFYRSAHPPPAIPPQQRQIPPQAPTSSHNFYSQPSQPAVPKVAPPPSVPVQQYGGNGAASNSYNTDDMTIVQAQKHAKWAISALNFEDVPTAVRELQAALATLGAR</sequence>
<name>A0ACB9Z1I8_9PEZI</name>
<comment type="caution">
    <text evidence="1">The sequence shown here is derived from an EMBL/GenBank/DDBJ whole genome shotgun (WGS) entry which is preliminary data.</text>
</comment>
<reference evidence="1 2" key="1">
    <citation type="journal article" date="2022" name="New Phytol.">
        <title>Ecological generalism drives hyperdiversity of secondary metabolite gene clusters in xylarialean endophytes.</title>
        <authorList>
            <person name="Franco M.E.E."/>
            <person name="Wisecaver J.H."/>
            <person name="Arnold A.E."/>
            <person name="Ju Y.M."/>
            <person name="Slot J.C."/>
            <person name="Ahrendt S."/>
            <person name="Moore L.P."/>
            <person name="Eastman K.E."/>
            <person name="Scott K."/>
            <person name="Konkel Z."/>
            <person name="Mondo S.J."/>
            <person name="Kuo A."/>
            <person name="Hayes R.D."/>
            <person name="Haridas S."/>
            <person name="Andreopoulos B."/>
            <person name="Riley R."/>
            <person name="LaButti K."/>
            <person name="Pangilinan J."/>
            <person name="Lipzen A."/>
            <person name="Amirebrahimi M."/>
            <person name="Yan J."/>
            <person name="Adam C."/>
            <person name="Keymanesh K."/>
            <person name="Ng V."/>
            <person name="Louie K."/>
            <person name="Northen T."/>
            <person name="Drula E."/>
            <person name="Henrissat B."/>
            <person name="Hsieh H.M."/>
            <person name="Youens-Clark K."/>
            <person name="Lutzoni F."/>
            <person name="Miadlikowska J."/>
            <person name="Eastwood D.C."/>
            <person name="Hamelin R.C."/>
            <person name="Grigoriev I.V."/>
            <person name="U'Ren J.M."/>
        </authorList>
    </citation>
    <scope>NUCLEOTIDE SEQUENCE [LARGE SCALE GENOMIC DNA]</scope>
    <source>
        <strain evidence="1 2">CBS 119005</strain>
    </source>
</reference>
<dbReference type="Proteomes" id="UP001497700">
    <property type="component" value="Unassembled WGS sequence"/>
</dbReference>
<proteinExistence type="predicted"/>
<accession>A0ACB9Z1I8</accession>
<evidence type="ECO:0000313" key="2">
    <source>
        <dbReference type="Proteomes" id="UP001497700"/>
    </source>
</evidence>
<dbReference type="EMBL" id="MU393471">
    <property type="protein sequence ID" value="KAI4865508.1"/>
    <property type="molecule type" value="Genomic_DNA"/>
</dbReference>
<keyword evidence="2" id="KW-1185">Reference proteome</keyword>
<protein>
    <submittedName>
        <fullName evidence="1">DUF605-domain-containing protein</fullName>
    </submittedName>
</protein>
<evidence type="ECO:0000313" key="1">
    <source>
        <dbReference type="EMBL" id="KAI4865508.1"/>
    </source>
</evidence>
<organism evidence="1 2">
    <name type="scientific">Hypoxylon rubiginosum</name>
    <dbReference type="NCBI Taxonomy" id="110542"/>
    <lineage>
        <taxon>Eukaryota</taxon>
        <taxon>Fungi</taxon>
        <taxon>Dikarya</taxon>
        <taxon>Ascomycota</taxon>
        <taxon>Pezizomycotina</taxon>
        <taxon>Sordariomycetes</taxon>
        <taxon>Xylariomycetidae</taxon>
        <taxon>Xylariales</taxon>
        <taxon>Hypoxylaceae</taxon>
        <taxon>Hypoxylon</taxon>
    </lineage>
</organism>